<keyword evidence="1" id="KW-0472">Membrane</keyword>
<dbReference type="Proteomes" id="UP000050872">
    <property type="component" value="Unassembled WGS sequence"/>
</dbReference>
<dbReference type="STRING" id="1423770.FD29_GL001400"/>
<dbReference type="AlphaFoldDB" id="A0A0R1QP32"/>
<gene>
    <name evidence="2" type="ORF">FD29_GL001400</name>
</gene>
<protein>
    <submittedName>
        <fullName evidence="2">Uncharacterized protein</fullName>
    </submittedName>
</protein>
<evidence type="ECO:0000256" key="1">
    <source>
        <dbReference type="SAM" id="Phobius"/>
    </source>
</evidence>
<accession>A0A0R1QP32</accession>
<sequence length="229" mass="26140">MGENMKEYFKEHWKWLCISLVFPLVFTVLTFFLNNEPLGNLITYTITFFVFAFPVLIVWLLIGSFRKSFKLPITLILVSILSVALTYGYTRVLGPRYYTESETGITINGFQRHRLNIGAKKIKQINHAIGSNNHSETESAKSNAKYLNDYVSKHSNSNSLRSLSSYSYKTLKSDLGSSSFDSDDTADSNALRNLTINYGRTVLEQHNTEQEMISDNGKSLREFMNITNQ</sequence>
<name>A0A0R1QP32_9LACO</name>
<keyword evidence="3" id="KW-1185">Reference proteome</keyword>
<keyword evidence="1" id="KW-1133">Transmembrane helix</keyword>
<dbReference type="EMBL" id="AZEZ01000097">
    <property type="protein sequence ID" value="KRL42915.1"/>
    <property type="molecule type" value="Genomic_DNA"/>
</dbReference>
<dbReference type="PATRIC" id="fig|1423770.3.peg.1436"/>
<reference evidence="2 3" key="1">
    <citation type="journal article" date="2015" name="Genome Announc.">
        <title>Expanding the biotechnology potential of lactobacilli through comparative genomics of 213 strains and associated genera.</title>
        <authorList>
            <person name="Sun Z."/>
            <person name="Harris H.M."/>
            <person name="McCann A."/>
            <person name="Guo C."/>
            <person name="Argimon S."/>
            <person name="Zhang W."/>
            <person name="Yang X."/>
            <person name="Jeffery I.B."/>
            <person name="Cooney J.C."/>
            <person name="Kagawa T.F."/>
            <person name="Liu W."/>
            <person name="Song Y."/>
            <person name="Salvetti E."/>
            <person name="Wrobel A."/>
            <person name="Rasinkangas P."/>
            <person name="Parkhill J."/>
            <person name="Rea M.C."/>
            <person name="O'Sullivan O."/>
            <person name="Ritari J."/>
            <person name="Douillard F.P."/>
            <person name="Paul Ross R."/>
            <person name="Yang R."/>
            <person name="Briner A.E."/>
            <person name="Felis G.E."/>
            <person name="de Vos W.M."/>
            <person name="Barrangou R."/>
            <person name="Klaenhammer T.R."/>
            <person name="Caufield P.W."/>
            <person name="Cui Y."/>
            <person name="Zhang H."/>
            <person name="O'Toole P.W."/>
        </authorList>
    </citation>
    <scope>NUCLEOTIDE SEQUENCE [LARGE SCALE GENOMIC DNA]</scope>
    <source>
        <strain evidence="2 3">DSM 14500</strain>
    </source>
</reference>
<feature type="transmembrane region" description="Helical" evidence="1">
    <location>
        <begin position="69"/>
        <end position="89"/>
    </location>
</feature>
<feature type="transmembrane region" description="Helical" evidence="1">
    <location>
        <begin position="12"/>
        <end position="35"/>
    </location>
</feature>
<evidence type="ECO:0000313" key="2">
    <source>
        <dbReference type="EMBL" id="KRL42915.1"/>
    </source>
</evidence>
<keyword evidence="1" id="KW-0812">Transmembrane</keyword>
<comment type="caution">
    <text evidence="2">The sequence shown here is derived from an EMBL/GenBank/DDBJ whole genome shotgun (WGS) entry which is preliminary data.</text>
</comment>
<proteinExistence type="predicted"/>
<evidence type="ECO:0000313" key="3">
    <source>
        <dbReference type="Proteomes" id="UP000050872"/>
    </source>
</evidence>
<organism evidence="2 3">
    <name type="scientific">Companilactobacillus mindensis DSM 14500</name>
    <dbReference type="NCBI Taxonomy" id="1423770"/>
    <lineage>
        <taxon>Bacteria</taxon>
        <taxon>Bacillati</taxon>
        <taxon>Bacillota</taxon>
        <taxon>Bacilli</taxon>
        <taxon>Lactobacillales</taxon>
        <taxon>Lactobacillaceae</taxon>
        <taxon>Companilactobacillus</taxon>
    </lineage>
</organism>
<feature type="transmembrane region" description="Helical" evidence="1">
    <location>
        <begin position="41"/>
        <end position="62"/>
    </location>
</feature>